<name>A0A9W7FCY5_9STRA</name>
<dbReference type="Proteomes" id="UP001165122">
    <property type="component" value="Unassembled WGS sequence"/>
</dbReference>
<protein>
    <submittedName>
        <fullName evidence="2">Uncharacterized protein</fullName>
    </submittedName>
</protein>
<dbReference type="EMBL" id="BRXW01000142">
    <property type="protein sequence ID" value="GMI09895.1"/>
    <property type="molecule type" value="Genomic_DNA"/>
</dbReference>
<accession>A0A9W7FCY5</accession>
<evidence type="ECO:0000313" key="2">
    <source>
        <dbReference type="EMBL" id="GMI09895.1"/>
    </source>
</evidence>
<comment type="caution">
    <text evidence="2">The sequence shown here is derived from an EMBL/GenBank/DDBJ whole genome shotgun (WGS) entry which is preliminary data.</text>
</comment>
<dbReference type="AlphaFoldDB" id="A0A9W7FCY5"/>
<feature type="compositionally biased region" description="Polar residues" evidence="1">
    <location>
        <begin position="210"/>
        <end position="226"/>
    </location>
</feature>
<reference evidence="3" key="1">
    <citation type="journal article" date="2023" name="Commun. Biol.">
        <title>Genome analysis of Parmales, the sister group of diatoms, reveals the evolutionary specialization of diatoms from phago-mixotrophs to photoautotrophs.</title>
        <authorList>
            <person name="Ban H."/>
            <person name="Sato S."/>
            <person name="Yoshikawa S."/>
            <person name="Yamada K."/>
            <person name="Nakamura Y."/>
            <person name="Ichinomiya M."/>
            <person name="Sato N."/>
            <person name="Blanc-Mathieu R."/>
            <person name="Endo H."/>
            <person name="Kuwata A."/>
            <person name="Ogata H."/>
        </authorList>
    </citation>
    <scope>NUCLEOTIDE SEQUENCE [LARGE SCALE GENOMIC DNA]</scope>
    <source>
        <strain evidence="3">NIES 3700</strain>
    </source>
</reference>
<dbReference type="OrthoDB" id="10576246at2759"/>
<proteinExistence type="predicted"/>
<feature type="compositionally biased region" description="Basic and acidic residues" evidence="1">
    <location>
        <begin position="181"/>
        <end position="205"/>
    </location>
</feature>
<feature type="region of interest" description="Disordered" evidence="1">
    <location>
        <begin position="175"/>
        <end position="312"/>
    </location>
</feature>
<feature type="compositionally biased region" description="Polar residues" evidence="1">
    <location>
        <begin position="44"/>
        <end position="58"/>
    </location>
</feature>
<evidence type="ECO:0000313" key="3">
    <source>
        <dbReference type="Proteomes" id="UP001165122"/>
    </source>
</evidence>
<gene>
    <name evidence="2" type="ORF">TrLO_g15287</name>
</gene>
<keyword evidence="3" id="KW-1185">Reference proteome</keyword>
<organism evidence="2 3">
    <name type="scientific">Triparma laevis f. longispina</name>
    <dbReference type="NCBI Taxonomy" id="1714387"/>
    <lineage>
        <taxon>Eukaryota</taxon>
        <taxon>Sar</taxon>
        <taxon>Stramenopiles</taxon>
        <taxon>Ochrophyta</taxon>
        <taxon>Bolidophyceae</taxon>
        <taxon>Parmales</taxon>
        <taxon>Triparmaceae</taxon>
        <taxon>Triparma</taxon>
    </lineage>
</organism>
<feature type="compositionally biased region" description="Acidic residues" evidence="1">
    <location>
        <begin position="237"/>
        <end position="246"/>
    </location>
</feature>
<feature type="compositionally biased region" description="Pro residues" evidence="1">
    <location>
        <begin position="273"/>
        <end position="288"/>
    </location>
</feature>
<evidence type="ECO:0000256" key="1">
    <source>
        <dbReference type="SAM" id="MobiDB-lite"/>
    </source>
</evidence>
<feature type="region of interest" description="Disordered" evidence="1">
    <location>
        <begin position="40"/>
        <end position="61"/>
    </location>
</feature>
<sequence>MSQTTVITDAVSPSIIYLIEEYKEETSKWSETVHTKLKREEVESTPSFQPTLPDSNPASDALQKGDRIELYHRSNCTWTIHTVVKPSPLVLKPPNYLPDPIWRFPHGGLHGRRIPVTNETVEVYWEEERRFFKGLVEWTVGERGWVVYEDGDEEEVDWGRNWWRKVVGDEELVEVGEGEEEKAVKKEAKTEEKKPSKNDKKETKKAAKPTINNTKVTPASLSSSSNAKKRKPKATEPEDLDDDDSSESTTTTNTPPPNNKTSRKAIRQSYTPAPAPPPTTTSSPPPKIPFRRTKTTMGTKSPKKIHKGPSILARFKQYIGHAK</sequence>